<organism evidence="2 3">
    <name type="scientific">Deinococcus marmoris</name>
    <dbReference type="NCBI Taxonomy" id="249408"/>
    <lineage>
        <taxon>Bacteria</taxon>
        <taxon>Thermotogati</taxon>
        <taxon>Deinococcota</taxon>
        <taxon>Deinococci</taxon>
        <taxon>Deinococcales</taxon>
        <taxon>Deinococcaceae</taxon>
        <taxon>Deinococcus</taxon>
    </lineage>
</organism>
<dbReference type="Proteomes" id="UP000186607">
    <property type="component" value="Unassembled WGS sequence"/>
</dbReference>
<gene>
    <name evidence="2" type="ORF">BOO71_0003745</name>
</gene>
<keyword evidence="3" id="KW-1185">Reference proteome</keyword>
<name>A0A1U7P1T9_9DEIO</name>
<dbReference type="InterPro" id="IPR043519">
    <property type="entry name" value="NT_sf"/>
</dbReference>
<dbReference type="Gene3D" id="3.30.460.10">
    <property type="entry name" value="Beta Polymerase, domain 2"/>
    <property type="match status" value="1"/>
</dbReference>
<dbReference type="EMBL" id="MSTI01000042">
    <property type="protein sequence ID" value="OLV19137.1"/>
    <property type="molecule type" value="Genomic_DNA"/>
</dbReference>
<dbReference type="SUPFAM" id="SSF81301">
    <property type="entry name" value="Nucleotidyltransferase"/>
    <property type="match status" value="1"/>
</dbReference>
<reference evidence="2 3" key="1">
    <citation type="submission" date="2017-01" db="EMBL/GenBank/DDBJ databases">
        <title>Genome Analysis of Deinococcus marmoris KOPRI26562.</title>
        <authorList>
            <person name="Kim J.H."/>
            <person name="Oh H.-M."/>
        </authorList>
    </citation>
    <scope>NUCLEOTIDE SEQUENCE [LARGE SCALE GENOMIC DNA]</scope>
    <source>
        <strain evidence="2 3">KOPRI26562</strain>
    </source>
</reference>
<dbReference type="AlphaFoldDB" id="A0A1U7P1T9"/>
<protein>
    <recommendedName>
        <fullName evidence="1">Lincosamide nucleotidyltransferase-like C-terminal domain-containing protein</fullName>
    </recommendedName>
</protein>
<dbReference type="Pfam" id="PF21418">
    <property type="entry name" value="LinB-like_C"/>
    <property type="match status" value="1"/>
</dbReference>
<dbReference type="Gene3D" id="1.20.120.330">
    <property type="entry name" value="Nucleotidyltransferases domain 2"/>
    <property type="match status" value="1"/>
</dbReference>
<accession>A0A1U7P1T9</accession>
<sequence length="264" mass="29455">MNLAPDLKRHTELDARLRDAMRADSRITHALAYGSFTQGTADRFSDLEYWLYLEPDVEFDVHRWLEKLTPVLHSVVNEFGAFNAILPGLLRMELHAVPNTSLGELESWGNEYLFPEQMLAKDVDGRLAATLQMLTAKPPPQPEAQATLDRLLNWLAFGLNVLARGERIRAHGLLWWIQSGLLTLTAVESGHTAYLLNPARLAERRLDTETLRRYAAITGGVNDLEEAYAAAVGWTLELAAGLNLTMNATLAAELRQWAGRSGQP</sequence>
<evidence type="ECO:0000259" key="1">
    <source>
        <dbReference type="Pfam" id="PF21418"/>
    </source>
</evidence>
<comment type="caution">
    <text evidence="2">The sequence shown here is derived from an EMBL/GenBank/DDBJ whole genome shotgun (WGS) entry which is preliminary data.</text>
</comment>
<dbReference type="STRING" id="249408.BOO71_0003745"/>
<evidence type="ECO:0000313" key="2">
    <source>
        <dbReference type="EMBL" id="OLV19137.1"/>
    </source>
</evidence>
<feature type="domain" description="Lincosamide nucleotidyltransferase-like C-terminal" evidence="1">
    <location>
        <begin position="147"/>
        <end position="250"/>
    </location>
</feature>
<dbReference type="InterPro" id="IPR048495">
    <property type="entry name" value="LinB-like_C"/>
</dbReference>
<proteinExistence type="predicted"/>
<evidence type="ECO:0000313" key="3">
    <source>
        <dbReference type="Proteomes" id="UP000186607"/>
    </source>
</evidence>